<keyword evidence="4" id="KW-0479">Metal-binding</keyword>
<accession>A0A2D3PPT0</accession>
<reference evidence="8 9" key="1">
    <citation type="submission" date="2017-11" db="EMBL/GenBank/DDBJ databases">
        <title>Genome sequencing of Fusobacterium periodonticum KCOM 2555.</title>
        <authorList>
            <person name="Kook J.-K."/>
            <person name="Park S.-N."/>
            <person name="Lim Y.K."/>
        </authorList>
    </citation>
    <scope>NUCLEOTIDE SEQUENCE [LARGE SCALE GENOMIC DNA]</scope>
    <source>
        <strain evidence="8 9">KCOM 2555</strain>
    </source>
</reference>
<dbReference type="EC" id="1.97.1.-" evidence="7"/>
<dbReference type="Gene3D" id="3.20.20.70">
    <property type="entry name" value="Aldolase class I"/>
    <property type="match status" value="1"/>
</dbReference>
<name>A0A2D3PPT0_9FUSO</name>
<evidence type="ECO:0000256" key="5">
    <source>
        <dbReference type="ARBA" id="ARBA00023004"/>
    </source>
</evidence>
<dbReference type="GO" id="GO:0043365">
    <property type="term" value="F:[formate-C-acetyltransferase]-activating enzyme activity"/>
    <property type="evidence" value="ECO:0007669"/>
    <property type="project" value="InterPro"/>
</dbReference>
<dbReference type="PIRSF" id="PIRSF000368">
    <property type="entry name" value="NrdG"/>
    <property type="match status" value="1"/>
</dbReference>
<dbReference type="GO" id="GO:0051539">
    <property type="term" value="F:4 iron, 4 sulfur cluster binding"/>
    <property type="evidence" value="ECO:0007669"/>
    <property type="project" value="UniProtKB-KW"/>
</dbReference>
<evidence type="ECO:0000256" key="4">
    <source>
        <dbReference type="ARBA" id="ARBA00022723"/>
    </source>
</evidence>
<dbReference type="InterPro" id="IPR007197">
    <property type="entry name" value="rSAM"/>
</dbReference>
<evidence type="ECO:0000256" key="6">
    <source>
        <dbReference type="ARBA" id="ARBA00023014"/>
    </source>
</evidence>
<evidence type="ECO:0000256" key="1">
    <source>
        <dbReference type="ARBA" id="ARBA00001966"/>
    </source>
</evidence>
<dbReference type="InterPro" id="IPR058240">
    <property type="entry name" value="rSAM_sf"/>
</dbReference>
<dbReference type="PANTHER" id="PTHR30352:SF2">
    <property type="entry name" value="ANAEROBIC RIBONUCLEOSIDE-TRIPHOSPHATE REDUCTASE-ACTIVATING PROTEIN"/>
    <property type="match status" value="1"/>
</dbReference>
<keyword evidence="2" id="KW-0004">4Fe-4S</keyword>
<comment type="function">
    <text evidence="7">Activation of anaerobic ribonucleoside-triphosphate reductase under anaerobic conditions by generation of an organic free radical, using S-adenosylmethionine and reduced flavodoxin as cosubstrates to produce 5'-deoxy-adenosine.</text>
</comment>
<dbReference type="PANTHER" id="PTHR30352">
    <property type="entry name" value="PYRUVATE FORMATE-LYASE-ACTIVATING ENZYME"/>
    <property type="match status" value="1"/>
</dbReference>
<organism evidence="8 9">
    <name type="scientific">Fusobacterium pseudoperiodonticum</name>
    <dbReference type="NCBI Taxonomy" id="2663009"/>
    <lineage>
        <taxon>Bacteria</taxon>
        <taxon>Fusobacteriati</taxon>
        <taxon>Fusobacteriota</taxon>
        <taxon>Fusobacteriia</taxon>
        <taxon>Fusobacteriales</taxon>
        <taxon>Fusobacteriaceae</taxon>
        <taxon>Fusobacterium</taxon>
    </lineage>
</organism>
<dbReference type="GO" id="GO:0046872">
    <property type="term" value="F:metal ion binding"/>
    <property type="evidence" value="ECO:0007669"/>
    <property type="project" value="UniProtKB-KW"/>
</dbReference>
<dbReference type="Pfam" id="PF13353">
    <property type="entry name" value="Fer4_12"/>
    <property type="match status" value="1"/>
</dbReference>
<keyword evidence="6" id="KW-0411">Iron-sulfur</keyword>
<dbReference type="InterPro" id="IPR012837">
    <property type="entry name" value="NrdG"/>
</dbReference>
<dbReference type="Proteomes" id="UP000230781">
    <property type="component" value="Chromosome"/>
</dbReference>
<evidence type="ECO:0000313" key="8">
    <source>
        <dbReference type="EMBL" id="ATV69713.1"/>
    </source>
</evidence>
<gene>
    <name evidence="8" type="ORF">CTM98_03050</name>
</gene>
<proteinExistence type="inferred from homology"/>
<evidence type="ECO:0000256" key="3">
    <source>
        <dbReference type="ARBA" id="ARBA00022691"/>
    </source>
</evidence>
<dbReference type="SUPFAM" id="SSF102114">
    <property type="entry name" value="Radical SAM enzymes"/>
    <property type="match status" value="1"/>
</dbReference>
<sequence>MLMLEKKNLTLDFKLNKKLNIAYINTCTETEGPYKRLAIWFQGCNILCKACCNPELQALRIRHIITVEELFNIILDSKDKYDIEGVTFLGGEPTLQEGLISLAFLLKMNNIGTILFTGKKIEMLDNDLINNLDLVIDGKFEVSKIDAKRNLIGSENQNIYFLTNRYEKDEKWFFEKREKKIEINIMKENSIFISGDVI</sequence>
<dbReference type="GO" id="GO:0004748">
    <property type="term" value="F:ribonucleoside-diphosphate reductase activity, thioredoxin disulfide as acceptor"/>
    <property type="evidence" value="ECO:0007669"/>
    <property type="project" value="TreeGrafter"/>
</dbReference>
<dbReference type="CDD" id="cd01335">
    <property type="entry name" value="Radical_SAM"/>
    <property type="match status" value="1"/>
</dbReference>
<protein>
    <recommendedName>
        <fullName evidence="7">Anaerobic ribonucleoside-triphosphate reductase-activating protein</fullName>
        <ecNumber evidence="7">1.97.1.-</ecNumber>
    </recommendedName>
</protein>
<dbReference type="SFLD" id="SFLDS00029">
    <property type="entry name" value="Radical_SAM"/>
    <property type="match status" value="1"/>
</dbReference>
<comment type="cofactor">
    <cofactor evidence="1">
        <name>[4Fe-4S] cluster</name>
        <dbReference type="ChEBI" id="CHEBI:49883"/>
    </cofactor>
</comment>
<keyword evidence="7" id="KW-0560">Oxidoreductase</keyword>
<dbReference type="InterPro" id="IPR013785">
    <property type="entry name" value="Aldolase_TIM"/>
</dbReference>
<dbReference type="InterPro" id="IPR034457">
    <property type="entry name" value="Organic_radical-activating"/>
</dbReference>
<dbReference type="RefSeq" id="WP_100025969.1">
    <property type="nucleotide sequence ID" value="NZ_CP024704.1"/>
</dbReference>
<dbReference type="EMBL" id="CP024704">
    <property type="protein sequence ID" value="ATV69713.1"/>
    <property type="molecule type" value="Genomic_DNA"/>
</dbReference>
<dbReference type="SFLD" id="SFLDG01066">
    <property type="entry name" value="organic_radical-activating_enz"/>
    <property type="match status" value="1"/>
</dbReference>
<evidence type="ECO:0000256" key="7">
    <source>
        <dbReference type="PIRNR" id="PIRNR000368"/>
    </source>
</evidence>
<keyword evidence="5" id="KW-0408">Iron</keyword>
<keyword evidence="3" id="KW-0949">S-adenosyl-L-methionine</keyword>
<evidence type="ECO:0000313" key="9">
    <source>
        <dbReference type="Proteomes" id="UP000230781"/>
    </source>
</evidence>
<dbReference type="AlphaFoldDB" id="A0A2D3PPT0"/>
<evidence type="ECO:0000256" key="2">
    <source>
        <dbReference type="ARBA" id="ARBA00022485"/>
    </source>
</evidence>
<comment type="similarity">
    <text evidence="7">Belongs to the organic radical-activating enzymes family.</text>
</comment>